<sequence>MEFLKDLAKSLRSARTVELPDDKSSAYYMLMSMIIGNQYRSVSDLLSGPKFDVNYAHGRTNRNLLHIAANCGSYECLNILLKKGANVNFQDMSGCTPLHLAARNGQRKCIDKLLEYKADVNIRNNEGLTTIHWLAVNGRTELLHDLFMYTQDVDVEDAQGQTALHVACQNGHKSTVVCLLDHGAEINRPNHYGWMPLHFACSHGQHDTATILLQRGAVFQPDKNNKTPLNFCIEVCIVRDELMSTRQKQEYTS</sequence>
<keyword evidence="2 3" id="KW-0040">ANK repeat</keyword>
<dbReference type="OrthoDB" id="8068875at2759"/>
<accession>A0A6J8DKG4</accession>
<evidence type="ECO:0000256" key="3">
    <source>
        <dbReference type="PROSITE-ProRule" id="PRU00023"/>
    </source>
</evidence>
<dbReference type="EC" id="2.3.2.26" evidence="4"/>
<dbReference type="Pfam" id="PF12796">
    <property type="entry name" value="Ank_2"/>
    <property type="match status" value="2"/>
</dbReference>
<dbReference type="PROSITE" id="PS50088">
    <property type="entry name" value="ANK_REPEAT"/>
    <property type="match status" value="4"/>
</dbReference>
<dbReference type="SMART" id="SM00248">
    <property type="entry name" value="ANK"/>
    <property type="match status" value="5"/>
</dbReference>
<feature type="repeat" description="ANK" evidence="3">
    <location>
        <begin position="60"/>
        <end position="92"/>
    </location>
</feature>
<dbReference type="GO" id="GO:0045944">
    <property type="term" value="P:positive regulation of transcription by RNA polymerase II"/>
    <property type="evidence" value="ECO:0007669"/>
    <property type="project" value="TreeGrafter"/>
</dbReference>
<keyword evidence="4" id="KW-0012">Acyltransferase</keyword>
<dbReference type="GO" id="GO:0005634">
    <property type="term" value="C:nucleus"/>
    <property type="evidence" value="ECO:0007669"/>
    <property type="project" value="TreeGrafter"/>
</dbReference>
<evidence type="ECO:0000256" key="2">
    <source>
        <dbReference type="ARBA" id="ARBA00023043"/>
    </source>
</evidence>
<dbReference type="InterPro" id="IPR036770">
    <property type="entry name" value="Ankyrin_rpt-contain_sf"/>
</dbReference>
<dbReference type="EMBL" id="CACVKT020007572">
    <property type="protein sequence ID" value="CAC5408609.1"/>
    <property type="molecule type" value="Genomic_DNA"/>
</dbReference>
<dbReference type="PROSITE" id="PS50297">
    <property type="entry name" value="ANK_REP_REGION"/>
    <property type="match status" value="4"/>
</dbReference>
<evidence type="ECO:0000256" key="1">
    <source>
        <dbReference type="ARBA" id="ARBA00022737"/>
    </source>
</evidence>
<dbReference type="AlphaFoldDB" id="A0A6J8DKG4"/>
<dbReference type="SUPFAM" id="SSF48403">
    <property type="entry name" value="Ankyrin repeat"/>
    <property type="match status" value="1"/>
</dbReference>
<keyword evidence="4" id="KW-0808">Transferase</keyword>
<reference evidence="4 5" key="1">
    <citation type="submission" date="2020-06" db="EMBL/GenBank/DDBJ databases">
        <authorList>
            <person name="Li R."/>
            <person name="Bekaert M."/>
        </authorList>
    </citation>
    <scope>NUCLEOTIDE SEQUENCE [LARGE SCALE GENOMIC DNA]</scope>
    <source>
        <strain evidence="5">wild</strain>
    </source>
</reference>
<dbReference type="Gene3D" id="1.25.40.20">
    <property type="entry name" value="Ankyrin repeat-containing domain"/>
    <property type="match status" value="2"/>
</dbReference>
<dbReference type="PRINTS" id="PR01415">
    <property type="entry name" value="ANKYRIN"/>
</dbReference>
<feature type="repeat" description="ANK" evidence="3">
    <location>
        <begin position="93"/>
        <end position="125"/>
    </location>
</feature>
<protein>
    <submittedName>
        <fullName evidence="4">HACE1</fullName>
        <ecNumber evidence="4">2.3.2.26</ecNumber>
    </submittedName>
</protein>
<dbReference type="InterPro" id="IPR050663">
    <property type="entry name" value="Ankyrin-SOCS_Box"/>
</dbReference>
<dbReference type="GO" id="GO:0061630">
    <property type="term" value="F:ubiquitin protein ligase activity"/>
    <property type="evidence" value="ECO:0007669"/>
    <property type="project" value="UniProtKB-EC"/>
</dbReference>
<dbReference type="PANTHER" id="PTHR24193:SF121">
    <property type="entry name" value="ADA2A-CONTAINING COMPLEX COMPONENT 3, ISOFORM D"/>
    <property type="match status" value="1"/>
</dbReference>
<dbReference type="Proteomes" id="UP000507470">
    <property type="component" value="Unassembled WGS sequence"/>
</dbReference>
<gene>
    <name evidence="4" type="ORF">MCOR_41987</name>
</gene>
<evidence type="ECO:0000313" key="4">
    <source>
        <dbReference type="EMBL" id="CAC5408609.1"/>
    </source>
</evidence>
<evidence type="ECO:0000313" key="5">
    <source>
        <dbReference type="Proteomes" id="UP000507470"/>
    </source>
</evidence>
<dbReference type="PANTHER" id="PTHR24193">
    <property type="entry name" value="ANKYRIN REPEAT PROTEIN"/>
    <property type="match status" value="1"/>
</dbReference>
<organism evidence="4 5">
    <name type="scientific">Mytilus coruscus</name>
    <name type="common">Sea mussel</name>
    <dbReference type="NCBI Taxonomy" id="42192"/>
    <lineage>
        <taxon>Eukaryota</taxon>
        <taxon>Metazoa</taxon>
        <taxon>Spiralia</taxon>
        <taxon>Lophotrochozoa</taxon>
        <taxon>Mollusca</taxon>
        <taxon>Bivalvia</taxon>
        <taxon>Autobranchia</taxon>
        <taxon>Pteriomorphia</taxon>
        <taxon>Mytilida</taxon>
        <taxon>Mytiloidea</taxon>
        <taxon>Mytilidae</taxon>
        <taxon>Mytilinae</taxon>
        <taxon>Mytilus</taxon>
    </lineage>
</organism>
<feature type="repeat" description="ANK" evidence="3">
    <location>
        <begin position="159"/>
        <end position="191"/>
    </location>
</feature>
<keyword evidence="1" id="KW-0677">Repeat</keyword>
<dbReference type="FunFam" id="1.25.40.20:FF:000054">
    <property type="entry name" value="E3 ubiquitin-protein ligase HACE1 isoform X1"/>
    <property type="match status" value="1"/>
</dbReference>
<dbReference type="InterPro" id="IPR002110">
    <property type="entry name" value="Ankyrin_rpt"/>
</dbReference>
<feature type="repeat" description="ANK" evidence="3">
    <location>
        <begin position="192"/>
        <end position="217"/>
    </location>
</feature>
<keyword evidence="5" id="KW-1185">Reference proteome</keyword>
<name>A0A6J8DKG4_MYTCO</name>
<dbReference type="GO" id="GO:0000976">
    <property type="term" value="F:transcription cis-regulatory region binding"/>
    <property type="evidence" value="ECO:0007669"/>
    <property type="project" value="TreeGrafter"/>
</dbReference>
<proteinExistence type="predicted"/>